<evidence type="ECO:0000313" key="2">
    <source>
        <dbReference type="Proteomes" id="UP000766486"/>
    </source>
</evidence>
<gene>
    <name evidence="1" type="ORF">CLO192961_LOCUS352162</name>
</gene>
<protein>
    <recommendedName>
        <fullName evidence="3">FHA domain-containing protein</fullName>
    </recommendedName>
</protein>
<organism evidence="1 2">
    <name type="scientific">Bionectria ochroleuca</name>
    <name type="common">Gliocladium roseum</name>
    <dbReference type="NCBI Taxonomy" id="29856"/>
    <lineage>
        <taxon>Eukaryota</taxon>
        <taxon>Fungi</taxon>
        <taxon>Dikarya</taxon>
        <taxon>Ascomycota</taxon>
        <taxon>Pezizomycotina</taxon>
        <taxon>Sordariomycetes</taxon>
        <taxon>Hypocreomycetidae</taxon>
        <taxon>Hypocreales</taxon>
        <taxon>Bionectriaceae</taxon>
        <taxon>Clonostachys</taxon>
    </lineage>
</organism>
<evidence type="ECO:0008006" key="3">
    <source>
        <dbReference type="Google" id="ProtNLM"/>
    </source>
</evidence>
<reference evidence="1 2" key="1">
    <citation type="submission" date="2019-06" db="EMBL/GenBank/DDBJ databases">
        <authorList>
            <person name="Broberg M."/>
        </authorList>
    </citation>
    <scope>NUCLEOTIDE SEQUENCE [LARGE SCALE GENOMIC DNA]</scope>
</reference>
<dbReference type="EMBL" id="CABFNS010000863">
    <property type="protein sequence ID" value="VUC33460.1"/>
    <property type="molecule type" value="Genomic_DNA"/>
</dbReference>
<keyword evidence="2" id="KW-1185">Reference proteome</keyword>
<accession>A0ABY6UTB8</accession>
<name>A0ABY6UTB8_BIOOC</name>
<comment type="caution">
    <text evidence="1">The sequence shown here is derived from an EMBL/GenBank/DDBJ whole genome shotgun (WGS) entry which is preliminary data.</text>
</comment>
<proteinExistence type="predicted"/>
<sequence length="236" mass="26186">MSDGLPILKLLFSGEILETSFDVPSQLKVLRCVARGYGGHLLVDGSSTYNGVRLDKWQAHRHKNHTLIIGHKRGLRIVLNDTTSLPNRSQCRSRFNESERSQLDDHFEDMSSKSRWDEVKGTDASIMGIAVESVKLAASFKGAAGGMYFKYAFGFHAVELGMGGAKVATIATAAGGAVALGVDVAAAVYFIPWEGLFDWLKRSFPWRWDKICALWQSFKNWVKRLFSSSHARDTGQ</sequence>
<dbReference type="Proteomes" id="UP000766486">
    <property type="component" value="Unassembled WGS sequence"/>
</dbReference>
<evidence type="ECO:0000313" key="1">
    <source>
        <dbReference type="EMBL" id="VUC33460.1"/>
    </source>
</evidence>